<dbReference type="InterPro" id="IPR019257">
    <property type="entry name" value="MeTrfase_dom"/>
</dbReference>
<evidence type="ECO:0000256" key="1">
    <source>
        <dbReference type="ARBA" id="ARBA00022603"/>
    </source>
</evidence>
<dbReference type="InterPro" id="IPR029063">
    <property type="entry name" value="SAM-dependent_MTases_sf"/>
</dbReference>
<comment type="caution">
    <text evidence="4">The sequence shown here is derived from an EMBL/GenBank/DDBJ whole genome shotgun (WGS) entry which is preliminary data.</text>
</comment>
<evidence type="ECO:0000313" key="4">
    <source>
        <dbReference type="EMBL" id="PSG88268.1"/>
    </source>
</evidence>
<dbReference type="RefSeq" id="WP_106463408.1">
    <property type="nucleotide sequence ID" value="NZ_PXOQ01000009.1"/>
</dbReference>
<dbReference type="Proteomes" id="UP000238426">
    <property type="component" value="Unassembled WGS sequence"/>
</dbReference>
<dbReference type="Pfam" id="PF10017">
    <property type="entry name" value="Methyltransf_33"/>
    <property type="match status" value="1"/>
</dbReference>
<dbReference type="PIRSF" id="PIRSF018005">
    <property type="entry name" value="UCP018005"/>
    <property type="match status" value="1"/>
</dbReference>
<proteinExistence type="predicted"/>
<gene>
    <name evidence="4" type="primary">egtD</name>
    <name evidence="4" type="ORF">C7H52_08155</name>
</gene>
<reference evidence="4 5" key="1">
    <citation type="submission" date="2018-03" db="EMBL/GenBank/DDBJ databases">
        <title>Mesoflavibacter sp. HG37 and Mesoflavibacter sp. HG96 sp.nov., two marine bacteria isolated from seawater of Western Pacific Ocean.</title>
        <authorList>
            <person name="Cheng H."/>
            <person name="Wu Y.-H."/>
            <person name="Guo L.-L."/>
            <person name="Xu X.-W."/>
        </authorList>
    </citation>
    <scope>NUCLEOTIDE SEQUENCE [LARGE SCALE GENOMIC DNA]</scope>
    <source>
        <strain evidence="4 5">KCTC 32269</strain>
    </source>
</reference>
<dbReference type="PANTHER" id="PTHR43397:SF1">
    <property type="entry name" value="ERGOTHIONEINE BIOSYNTHESIS PROTEIN 1"/>
    <property type="match status" value="1"/>
</dbReference>
<keyword evidence="1 4" id="KW-0489">Methyltransferase</keyword>
<dbReference type="NCBIfam" id="TIGR03438">
    <property type="entry name" value="egtD_ergothio"/>
    <property type="match status" value="1"/>
</dbReference>
<dbReference type="PANTHER" id="PTHR43397">
    <property type="entry name" value="ERGOTHIONEINE BIOSYNTHESIS PROTEIN 1"/>
    <property type="match status" value="1"/>
</dbReference>
<dbReference type="InterPro" id="IPR017804">
    <property type="entry name" value="MeTrfase_EgtD-like"/>
</dbReference>
<dbReference type="EMBL" id="PXOQ01000009">
    <property type="protein sequence ID" value="PSG88268.1"/>
    <property type="molecule type" value="Genomic_DNA"/>
</dbReference>
<feature type="domain" description="Histidine-specific methyltransferase SAM-dependent" evidence="3">
    <location>
        <begin position="6"/>
        <end position="314"/>
    </location>
</feature>
<evidence type="ECO:0000313" key="5">
    <source>
        <dbReference type="Proteomes" id="UP000238426"/>
    </source>
</evidence>
<dbReference type="GO" id="GO:0008168">
    <property type="term" value="F:methyltransferase activity"/>
    <property type="evidence" value="ECO:0007669"/>
    <property type="project" value="UniProtKB-KW"/>
</dbReference>
<protein>
    <submittedName>
        <fullName evidence="4">L-histidine N(Alpha)-methyltransferase</fullName>
    </submittedName>
</protein>
<dbReference type="SUPFAM" id="SSF53335">
    <property type="entry name" value="S-adenosyl-L-methionine-dependent methyltransferases"/>
    <property type="match status" value="1"/>
</dbReference>
<dbReference type="InterPro" id="IPR051128">
    <property type="entry name" value="EgtD_Methyltrsf_superfamily"/>
</dbReference>
<organism evidence="4 5">
    <name type="scientific">Aurantibacter aestuarii</name>
    <dbReference type="NCBI Taxonomy" id="1266046"/>
    <lineage>
        <taxon>Bacteria</taxon>
        <taxon>Pseudomonadati</taxon>
        <taxon>Bacteroidota</taxon>
        <taxon>Flavobacteriia</taxon>
        <taxon>Flavobacteriales</taxon>
        <taxon>Flavobacteriaceae</taxon>
        <taxon>Aurantibacter</taxon>
    </lineage>
</organism>
<dbReference type="Gene3D" id="3.40.50.150">
    <property type="entry name" value="Vaccinia Virus protein VP39"/>
    <property type="match status" value="1"/>
</dbReference>
<name>A0A2T1N8T1_9FLAO</name>
<sequence length="316" mass="36414">MKTNQFKNEVLEGLQSSPKTLPSKYFYNKKGDALFVEIMNLPEYYLTRAEFEIFKTKSEAIIKRIDLDKIPYFELIELGAGDGKKTKEFLKALLQLNLEFSYVPIDISQHALDNLEQHLKTEFNSLKVKPKQGKYFEVLQDIKLNKAPKVIMFLGSNLGNMPDEEAKRFMKNLNDALQENDKVILGLDLIKSEDIVLPAYNDAQGVTKAFNMNLLSRINEELYADFNLEQFDHQPEYSEETGVAKSFLVSKSDQNVSFNGAGVTIPFKKGEKIHTEISRKYNESILKDILDQTQFKIIDQFLDSKSYFSSYILEKH</sequence>
<keyword evidence="2 4" id="KW-0808">Transferase</keyword>
<accession>A0A2T1N8T1</accession>
<evidence type="ECO:0000259" key="3">
    <source>
        <dbReference type="Pfam" id="PF10017"/>
    </source>
</evidence>
<evidence type="ECO:0000256" key="2">
    <source>
        <dbReference type="ARBA" id="ARBA00022679"/>
    </source>
</evidence>
<dbReference type="InterPro" id="IPR035094">
    <property type="entry name" value="EgtD"/>
</dbReference>
<dbReference type="GO" id="GO:0032259">
    <property type="term" value="P:methylation"/>
    <property type="evidence" value="ECO:0007669"/>
    <property type="project" value="UniProtKB-KW"/>
</dbReference>
<dbReference type="AlphaFoldDB" id="A0A2T1N8T1"/>
<keyword evidence="5" id="KW-1185">Reference proteome</keyword>
<dbReference type="OrthoDB" id="5289726at2"/>